<dbReference type="AlphaFoldDB" id="A0A3D9S3K8"/>
<evidence type="ECO:0000259" key="7">
    <source>
        <dbReference type="Pfam" id="PF00728"/>
    </source>
</evidence>
<keyword evidence="10" id="KW-1185">Reference proteome</keyword>
<evidence type="ECO:0000256" key="2">
    <source>
        <dbReference type="ARBA" id="ARBA00006285"/>
    </source>
</evidence>
<dbReference type="RefSeq" id="WP_116188816.1">
    <property type="nucleotide sequence ID" value="NZ_QTTN01000009.1"/>
</dbReference>
<dbReference type="InterPro" id="IPR025705">
    <property type="entry name" value="Beta_hexosaminidase_sua/sub"/>
</dbReference>
<evidence type="ECO:0000313" key="10">
    <source>
        <dbReference type="Proteomes" id="UP000256304"/>
    </source>
</evidence>
<dbReference type="GO" id="GO:0030203">
    <property type="term" value="P:glycosaminoglycan metabolic process"/>
    <property type="evidence" value="ECO:0007669"/>
    <property type="project" value="TreeGrafter"/>
</dbReference>
<evidence type="ECO:0000256" key="6">
    <source>
        <dbReference type="PIRSR" id="PIRSR625705-1"/>
    </source>
</evidence>
<comment type="catalytic activity">
    <reaction evidence="1">
        <text>Hydrolysis of terminal non-reducing N-acetyl-D-hexosamine residues in N-acetyl-beta-D-hexosaminides.</text>
        <dbReference type="EC" id="3.2.1.52"/>
    </reaction>
</comment>
<comment type="caution">
    <text evidence="9">The sequence shown here is derived from an EMBL/GenBank/DDBJ whole genome shotgun (WGS) entry which is preliminary data.</text>
</comment>
<keyword evidence="5" id="KW-0326">Glycosidase</keyword>
<dbReference type="InterPro" id="IPR015883">
    <property type="entry name" value="Glyco_hydro_20_cat"/>
</dbReference>
<dbReference type="EMBL" id="QTTN01000009">
    <property type="protein sequence ID" value="REE87358.1"/>
    <property type="molecule type" value="Genomic_DNA"/>
</dbReference>
<dbReference type="InterPro" id="IPR015882">
    <property type="entry name" value="HEX_bac_N"/>
</dbReference>
<dbReference type="Gene3D" id="3.20.20.80">
    <property type="entry name" value="Glycosidases"/>
    <property type="match status" value="1"/>
</dbReference>
<gene>
    <name evidence="9" type="ORF">A8990_1093</name>
</gene>
<dbReference type="GO" id="GO:0016020">
    <property type="term" value="C:membrane"/>
    <property type="evidence" value="ECO:0007669"/>
    <property type="project" value="TreeGrafter"/>
</dbReference>
<feature type="active site" description="Proton donor" evidence="6">
    <location>
        <position position="306"/>
    </location>
</feature>
<dbReference type="GO" id="GO:0004563">
    <property type="term" value="F:beta-N-acetylhexosaminidase activity"/>
    <property type="evidence" value="ECO:0007669"/>
    <property type="project" value="UniProtKB-EC"/>
</dbReference>
<dbReference type="SUPFAM" id="SSF51445">
    <property type="entry name" value="(Trans)glycosidases"/>
    <property type="match status" value="1"/>
</dbReference>
<dbReference type="PRINTS" id="PR00738">
    <property type="entry name" value="GLHYDRLASE20"/>
</dbReference>
<evidence type="ECO:0000256" key="4">
    <source>
        <dbReference type="ARBA" id="ARBA00022801"/>
    </source>
</evidence>
<dbReference type="Gene3D" id="3.30.379.10">
    <property type="entry name" value="Chitobiase/beta-hexosaminidase domain 2-like"/>
    <property type="match status" value="1"/>
</dbReference>
<dbReference type="InterPro" id="IPR029018">
    <property type="entry name" value="Hex-like_dom2"/>
</dbReference>
<proteinExistence type="inferred from homology"/>
<dbReference type="EC" id="3.2.1.52" evidence="3"/>
<evidence type="ECO:0000259" key="8">
    <source>
        <dbReference type="Pfam" id="PF02838"/>
    </source>
</evidence>
<name>A0A3D9S3K8_9BACL</name>
<feature type="domain" description="Beta-hexosaminidase bacterial type N-terminal" evidence="8">
    <location>
        <begin position="64"/>
        <end position="113"/>
    </location>
</feature>
<keyword evidence="4" id="KW-0378">Hydrolase</keyword>
<dbReference type="PANTHER" id="PTHR22600">
    <property type="entry name" value="BETA-HEXOSAMINIDASE"/>
    <property type="match status" value="1"/>
</dbReference>
<evidence type="ECO:0000256" key="3">
    <source>
        <dbReference type="ARBA" id="ARBA00012663"/>
    </source>
</evidence>
<dbReference type="GO" id="GO:0005975">
    <property type="term" value="P:carbohydrate metabolic process"/>
    <property type="evidence" value="ECO:0007669"/>
    <property type="project" value="InterPro"/>
</dbReference>
<reference evidence="9 10" key="1">
    <citation type="submission" date="2018-08" db="EMBL/GenBank/DDBJ databases">
        <title>Genomic Encyclopedia of Type Strains, Phase III (KMG-III): the genomes of soil and plant-associated and newly described type strains.</title>
        <authorList>
            <person name="Whitman W."/>
        </authorList>
    </citation>
    <scope>NUCLEOTIDE SEQUENCE [LARGE SCALE GENOMIC DNA]</scope>
    <source>
        <strain evidence="9 10">CGMCC 1.10966</strain>
    </source>
</reference>
<comment type="similarity">
    <text evidence="2">Belongs to the glycosyl hydrolase 20 family.</text>
</comment>
<dbReference type="Pfam" id="PF00728">
    <property type="entry name" value="Glyco_hydro_20"/>
    <property type="match status" value="1"/>
</dbReference>
<protein>
    <recommendedName>
        <fullName evidence="3">beta-N-acetylhexosaminidase</fullName>
        <ecNumber evidence="3">3.2.1.52</ecNumber>
    </recommendedName>
</protein>
<dbReference type="SUPFAM" id="SSF55545">
    <property type="entry name" value="beta-N-acetylhexosaminidase-like domain"/>
    <property type="match status" value="1"/>
</dbReference>
<sequence length="679" mass="78157">MDDFLTAHASWLHTGSWLTKNTAIACDISFIRDIVAEAAVTLIPEGESAYREVAFQIGVPVAVRHAIREQLGCEYAEHEESYVIYADGDAITIYAAHERGFMYGAETLAKQVDRRLGYLPSGLLYNEPVCSVRGLKVYLPTEEDIPYFKRFVDMLVYFKYNTIVIEVGGAMEYKKHPEINEGWVRYCEEMYEYSGKTIVIQEQTFNWYKNSIHAENGGGRYLSQQQVRELVDYCKERYLDVIPEVPSLSHCDYLLINHPEIKERHNDPYPDTYCPSDERSYELLFDVLDEVLDVFQPRTVHIGHDELYSIGLCDKCKGKPAEQLYADDINRIYAYLQERGAQTMLWSEKLLNAITSDGKTYGGAERRMVDYYTGADFGETIPATFKAIDLVPRDMLMMHWYWGIERHFEQQYFDRGMPVVYGNFDGPSFVDWSTRLRQKPLGGIISNWSALKEANLQRNGVLFSMAYAAYLFWRDNYDDTMHEETASLAFKELYRYRYREALRQAGAAVADGAAEGTAYIEVVHTTDHLREYHQFIDGIYLDNREYRIGEYVLEYEDGSKASVPVTYGFNISNKDRFWNRKLSRGTIHTAAQYDVDAILMEAAFTSLPIQIGDETYYKWLIENPHSDRTVTAVRLLVDSPVGGNITVKEMKFVPDREGASNEEPKEQIRIMGEANLASN</sequence>
<dbReference type="PANTHER" id="PTHR22600:SF57">
    <property type="entry name" value="BETA-N-ACETYLHEXOSAMINIDASE"/>
    <property type="match status" value="1"/>
</dbReference>
<dbReference type="Proteomes" id="UP000256304">
    <property type="component" value="Unassembled WGS sequence"/>
</dbReference>
<feature type="domain" description="Glycoside hydrolase family 20 catalytic" evidence="7">
    <location>
        <begin position="146"/>
        <end position="354"/>
    </location>
</feature>
<dbReference type="InterPro" id="IPR017853">
    <property type="entry name" value="GH"/>
</dbReference>
<evidence type="ECO:0000313" key="9">
    <source>
        <dbReference type="EMBL" id="REE87358.1"/>
    </source>
</evidence>
<dbReference type="Pfam" id="PF02838">
    <property type="entry name" value="Glyco_hydro_20b"/>
    <property type="match status" value="1"/>
</dbReference>
<accession>A0A3D9S3K8</accession>
<evidence type="ECO:0000256" key="5">
    <source>
        <dbReference type="ARBA" id="ARBA00023295"/>
    </source>
</evidence>
<organism evidence="9 10">
    <name type="scientific">Paenibacillus taihuensis</name>
    <dbReference type="NCBI Taxonomy" id="1156355"/>
    <lineage>
        <taxon>Bacteria</taxon>
        <taxon>Bacillati</taxon>
        <taxon>Bacillota</taxon>
        <taxon>Bacilli</taxon>
        <taxon>Bacillales</taxon>
        <taxon>Paenibacillaceae</taxon>
        <taxon>Paenibacillus</taxon>
    </lineage>
</organism>
<dbReference type="OrthoDB" id="9810898at2"/>
<evidence type="ECO:0000256" key="1">
    <source>
        <dbReference type="ARBA" id="ARBA00001231"/>
    </source>
</evidence>